<proteinExistence type="predicted"/>
<feature type="non-terminal residue" evidence="1">
    <location>
        <position position="1"/>
    </location>
</feature>
<evidence type="ECO:0000313" key="1">
    <source>
        <dbReference type="EMBL" id="KZO90952.1"/>
    </source>
</evidence>
<gene>
    <name evidence="1" type="ORF">CALVIDRAFT_470574</name>
</gene>
<dbReference type="SUPFAM" id="SSF55729">
    <property type="entry name" value="Acyl-CoA N-acyltransferases (Nat)"/>
    <property type="match status" value="1"/>
</dbReference>
<dbReference type="OrthoDB" id="630895at2759"/>
<accession>A0A167GVF8</accession>
<organism evidence="1 2">
    <name type="scientific">Calocera viscosa (strain TUFC12733)</name>
    <dbReference type="NCBI Taxonomy" id="1330018"/>
    <lineage>
        <taxon>Eukaryota</taxon>
        <taxon>Fungi</taxon>
        <taxon>Dikarya</taxon>
        <taxon>Basidiomycota</taxon>
        <taxon>Agaricomycotina</taxon>
        <taxon>Dacrymycetes</taxon>
        <taxon>Dacrymycetales</taxon>
        <taxon>Dacrymycetaceae</taxon>
        <taxon>Calocera</taxon>
    </lineage>
</organism>
<keyword evidence="2" id="KW-1185">Reference proteome</keyword>
<dbReference type="EMBL" id="KV417331">
    <property type="protein sequence ID" value="KZO90952.1"/>
    <property type="molecule type" value="Genomic_DNA"/>
</dbReference>
<dbReference type="InterPro" id="IPR016181">
    <property type="entry name" value="Acyl_CoA_acyltransferase"/>
</dbReference>
<dbReference type="Proteomes" id="UP000076738">
    <property type="component" value="Unassembled WGS sequence"/>
</dbReference>
<feature type="non-terminal residue" evidence="1">
    <location>
        <position position="53"/>
    </location>
</feature>
<evidence type="ECO:0000313" key="2">
    <source>
        <dbReference type="Proteomes" id="UP000076738"/>
    </source>
</evidence>
<protein>
    <submittedName>
        <fullName evidence="1">Uncharacterized protein</fullName>
    </submittedName>
</protein>
<reference evidence="1 2" key="1">
    <citation type="journal article" date="2016" name="Mol. Biol. Evol.">
        <title>Comparative Genomics of Early-Diverging Mushroom-Forming Fungi Provides Insights into the Origins of Lignocellulose Decay Capabilities.</title>
        <authorList>
            <person name="Nagy L.G."/>
            <person name="Riley R."/>
            <person name="Tritt A."/>
            <person name="Adam C."/>
            <person name="Daum C."/>
            <person name="Floudas D."/>
            <person name="Sun H."/>
            <person name="Yadav J.S."/>
            <person name="Pangilinan J."/>
            <person name="Larsson K.H."/>
            <person name="Matsuura K."/>
            <person name="Barry K."/>
            <person name="Labutti K."/>
            <person name="Kuo R."/>
            <person name="Ohm R.A."/>
            <person name="Bhattacharya S.S."/>
            <person name="Shirouzu T."/>
            <person name="Yoshinaga Y."/>
            <person name="Martin F.M."/>
            <person name="Grigoriev I.V."/>
            <person name="Hibbett D.S."/>
        </authorList>
    </citation>
    <scope>NUCLEOTIDE SEQUENCE [LARGE SCALE GENOMIC DNA]</scope>
    <source>
        <strain evidence="1 2">TUFC12733</strain>
    </source>
</reference>
<name>A0A167GVF8_CALVF</name>
<sequence>CTANAPVPRNRDTMLTVSLSPRSWNFGLGTELLRWLVGYPFEQLNIHRVTLGL</sequence>
<dbReference type="Gene3D" id="3.40.630.30">
    <property type="match status" value="1"/>
</dbReference>
<dbReference type="AlphaFoldDB" id="A0A167GVF8"/>